<accession>A0ABT5KTP3</accession>
<comment type="caution">
    <text evidence="2">The sequence shown here is derived from an EMBL/GenBank/DDBJ whole genome shotgun (WGS) entry which is preliminary data.</text>
</comment>
<keyword evidence="3" id="KW-1185">Reference proteome</keyword>
<feature type="region of interest" description="Disordered" evidence="1">
    <location>
        <begin position="1"/>
        <end position="110"/>
    </location>
</feature>
<feature type="compositionally biased region" description="Basic and acidic residues" evidence="1">
    <location>
        <begin position="28"/>
        <end position="52"/>
    </location>
</feature>
<dbReference type="Proteomes" id="UP001219862">
    <property type="component" value="Unassembled WGS sequence"/>
</dbReference>
<reference evidence="2 3" key="1">
    <citation type="submission" date="2022-10" db="EMBL/GenBank/DDBJ databases">
        <title>paucibacter sp. hw8 Genome sequencing.</title>
        <authorList>
            <person name="Park S."/>
        </authorList>
    </citation>
    <scope>NUCLEOTIDE SEQUENCE [LARGE SCALE GENOMIC DNA]</scope>
    <source>
        <strain evidence="3">hw8</strain>
    </source>
</reference>
<name>A0ABT5KTP3_9BURK</name>
<feature type="compositionally biased region" description="Basic residues" evidence="1">
    <location>
        <begin position="82"/>
        <end position="93"/>
    </location>
</feature>
<evidence type="ECO:0000256" key="1">
    <source>
        <dbReference type="SAM" id="MobiDB-lite"/>
    </source>
</evidence>
<protein>
    <submittedName>
        <fullName evidence="2">Uncharacterized protein</fullName>
    </submittedName>
</protein>
<feature type="compositionally biased region" description="Polar residues" evidence="1">
    <location>
        <begin position="1"/>
        <end position="12"/>
    </location>
</feature>
<organism evidence="2 3">
    <name type="scientific">Roseateles koreensis</name>
    <dbReference type="NCBI Taxonomy" id="2987526"/>
    <lineage>
        <taxon>Bacteria</taxon>
        <taxon>Pseudomonadati</taxon>
        <taxon>Pseudomonadota</taxon>
        <taxon>Betaproteobacteria</taxon>
        <taxon>Burkholderiales</taxon>
        <taxon>Sphaerotilaceae</taxon>
        <taxon>Roseateles</taxon>
    </lineage>
</organism>
<evidence type="ECO:0000313" key="3">
    <source>
        <dbReference type="Proteomes" id="UP001219862"/>
    </source>
</evidence>
<gene>
    <name evidence="2" type="ORF">PRZ01_11400</name>
</gene>
<feature type="compositionally biased region" description="Low complexity" evidence="1">
    <location>
        <begin position="66"/>
        <end position="81"/>
    </location>
</feature>
<evidence type="ECO:0000313" key="2">
    <source>
        <dbReference type="EMBL" id="MDC8785800.1"/>
    </source>
</evidence>
<dbReference type="EMBL" id="JAQQXS010000009">
    <property type="protein sequence ID" value="MDC8785800.1"/>
    <property type="molecule type" value="Genomic_DNA"/>
</dbReference>
<sequence length="110" mass="11707">MTQGHVTASKNSMPALDAAQTQAARQRVARDERLADRMEQARLRQEARDLQRNGRAAGIDGFKGVNSAAAPSPCASNAKPSKGPKHAKPKTPKVPKTPKTPKTPKVAKSS</sequence>
<proteinExistence type="predicted"/>